<dbReference type="PANTHER" id="PTHR10083">
    <property type="entry name" value="KUNITZ-TYPE PROTEASE INHIBITOR-RELATED"/>
    <property type="match status" value="1"/>
</dbReference>
<comment type="caution">
    <text evidence="5">The sequence shown here is derived from an EMBL/GenBank/DDBJ whole genome shotgun (WGS) entry which is preliminary data.</text>
</comment>
<sequence length="66" mass="7795">MNCTSYVRENPVCYLPKEIGPCFGYFPRFYYNSTYERCEKFIYGGCRGNDNNFNTVEECQNTCKSE</sequence>
<dbReference type="PRINTS" id="PR00759">
    <property type="entry name" value="BASICPTASE"/>
</dbReference>
<dbReference type="EMBL" id="JABSTR010000007">
    <property type="protein sequence ID" value="KAH9374647.1"/>
    <property type="molecule type" value="Genomic_DNA"/>
</dbReference>
<dbReference type="FunFam" id="4.10.410.10:FF:000015">
    <property type="entry name" value="WAP four-disulfide core domain 6A"/>
    <property type="match status" value="1"/>
</dbReference>
<keyword evidence="1" id="KW-0646">Protease inhibitor</keyword>
<dbReference type="GO" id="GO:0005615">
    <property type="term" value="C:extracellular space"/>
    <property type="evidence" value="ECO:0007669"/>
    <property type="project" value="TreeGrafter"/>
</dbReference>
<accession>A0A9J6GJ46</accession>
<name>A0A9J6GJ46_HAELO</name>
<dbReference type="SUPFAM" id="SSF57362">
    <property type="entry name" value="BPTI-like"/>
    <property type="match status" value="1"/>
</dbReference>
<evidence type="ECO:0000256" key="2">
    <source>
        <dbReference type="ARBA" id="ARBA00022900"/>
    </source>
</evidence>
<proteinExistence type="predicted"/>
<dbReference type="CDD" id="cd00109">
    <property type="entry name" value="Kunitz-type"/>
    <property type="match status" value="1"/>
</dbReference>
<evidence type="ECO:0000256" key="3">
    <source>
        <dbReference type="ARBA" id="ARBA00023157"/>
    </source>
</evidence>
<dbReference type="Gene3D" id="4.10.410.10">
    <property type="entry name" value="Pancreatic trypsin inhibitor Kunitz domain"/>
    <property type="match status" value="1"/>
</dbReference>
<evidence type="ECO:0000256" key="1">
    <source>
        <dbReference type="ARBA" id="ARBA00022690"/>
    </source>
</evidence>
<dbReference type="PROSITE" id="PS00280">
    <property type="entry name" value="BPTI_KUNITZ_1"/>
    <property type="match status" value="1"/>
</dbReference>
<dbReference type="InterPro" id="IPR036880">
    <property type="entry name" value="Kunitz_BPTI_sf"/>
</dbReference>
<dbReference type="PANTHER" id="PTHR10083:SF374">
    <property type="entry name" value="BPTI_KUNITZ INHIBITOR DOMAIN-CONTAINING PROTEIN"/>
    <property type="match status" value="1"/>
</dbReference>
<dbReference type="OMA" id="CTEFNYG"/>
<dbReference type="Proteomes" id="UP000821853">
    <property type="component" value="Chromosome 5"/>
</dbReference>
<feature type="domain" description="BPTI/Kunitz inhibitor" evidence="4">
    <location>
        <begin position="13"/>
        <end position="63"/>
    </location>
</feature>
<reference evidence="5 6" key="1">
    <citation type="journal article" date="2020" name="Cell">
        <title>Large-Scale Comparative Analyses of Tick Genomes Elucidate Their Genetic Diversity and Vector Capacities.</title>
        <authorList>
            <consortium name="Tick Genome and Microbiome Consortium (TIGMIC)"/>
            <person name="Jia N."/>
            <person name="Wang J."/>
            <person name="Shi W."/>
            <person name="Du L."/>
            <person name="Sun Y."/>
            <person name="Zhan W."/>
            <person name="Jiang J.F."/>
            <person name="Wang Q."/>
            <person name="Zhang B."/>
            <person name="Ji P."/>
            <person name="Bell-Sakyi L."/>
            <person name="Cui X.M."/>
            <person name="Yuan T.T."/>
            <person name="Jiang B.G."/>
            <person name="Yang W.F."/>
            <person name="Lam T.T."/>
            <person name="Chang Q.C."/>
            <person name="Ding S.J."/>
            <person name="Wang X.J."/>
            <person name="Zhu J.G."/>
            <person name="Ruan X.D."/>
            <person name="Zhao L."/>
            <person name="Wei J.T."/>
            <person name="Ye R.Z."/>
            <person name="Que T.C."/>
            <person name="Du C.H."/>
            <person name="Zhou Y.H."/>
            <person name="Cheng J.X."/>
            <person name="Dai P.F."/>
            <person name="Guo W.B."/>
            <person name="Han X.H."/>
            <person name="Huang E.J."/>
            <person name="Li L.F."/>
            <person name="Wei W."/>
            <person name="Gao Y.C."/>
            <person name="Liu J.Z."/>
            <person name="Shao H.Z."/>
            <person name="Wang X."/>
            <person name="Wang C.C."/>
            <person name="Yang T.C."/>
            <person name="Huo Q.B."/>
            <person name="Li W."/>
            <person name="Chen H.Y."/>
            <person name="Chen S.E."/>
            <person name="Zhou L.G."/>
            <person name="Ni X.B."/>
            <person name="Tian J.H."/>
            <person name="Sheng Y."/>
            <person name="Liu T."/>
            <person name="Pan Y.S."/>
            <person name="Xia L.Y."/>
            <person name="Li J."/>
            <person name="Zhao F."/>
            <person name="Cao W.C."/>
        </authorList>
    </citation>
    <scope>NUCLEOTIDE SEQUENCE [LARGE SCALE GENOMIC DNA]</scope>
    <source>
        <strain evidence="5">HaeL-2018</strain>
    </source>
</reference>
<dbReference type="GO" id="GO:0004867">
    <property type="term" value="F:serine-type endopeptidase inhibitor activity"/>
    <property type="evidence" value="ECO:0007669"/>
    <property type="project" value="UniProtKB-KW"/>
</dbReference>
<protein>
    <recommendedName>
        <fullName evidence="4">BPTI/Kunitz inhibitor domain-containing protein</fullName>
    </recommendedName>
</protein>
<dbReference type="InterPro" id="IPR002223">
    <property type="entry name" value="Kunitz_BPTI"/>
</dbReference>
<organism evidence="5 6">
    <name type="scientific">Haemaphysalis longicornis</name>
    <name type="common">Bush tick</name>
    <dbReference type="NCBI Taxonomy" id="44386"/>
    <lineage>
        <taxon>Eukaryota</taxon>
        <taxon>Metazoa</taxon>
        <taxon>Ecdysozoa</taxon>
        <taxon>Arthropoda</taxon>
        <taxon>Chelicerata</taxon>
        <taxon>Arachnida</taxon>
        <taxon>Acari</taxon>
        <taxon>Parasitiformes</taxon>
        <taxon>Ixodida</taxon>
        <taxon>Ixodoidea</taxon>
        <taxon>Ixodidae</taxon>
        <taxon>Haemaphysalinae</taxon>
        <taxon>Haemaphysalis</taxon>
    </lineage>
</organism>
<evidence type="ECO:0000313" key="5">
    <source>
        <dbReference type="EMBL" id="KAH9374647.1"/>
    </source>
</evidence>
<dbReference type="InterPro" id="IPR020901">
    <property type="entry name" value="Prtase_inh_Kunz-CS"/>
</dbReference>
<dbReference type="PROSITE" id="PS50279">
    <property type="entry name" value="BPTI_KUNITZ_2"/>
    <property type="match status" value="1"/>
</dbReference>
<evidence type="ECO:0000313" key="6">
    <source>
        <dbReference type="Proteomes" id="UP000821853"/>
    </source>
</evidence>
<dbReference type="AlphaFoldDB" id="A0A9J6GJ46"/>
<gene>
    <name evidence="5" type="ORF">HPB48_019824</name>
</gene>
<keyword evidence="3" id="KW-1015">Disulfide bond</keyword>
<dbReference type="VEuPathDB" id="VectorBase:HLOH_041380"/>
<evidence type="ECO:0000259" key="4">
    <source>
        <dbReference type="PROSITE" id="PS50279"/>
    </source>
</evidence>
<dbReference type="SMART" id="SM00131">
    <property type="entry name" value="KU"/>
    <property type="match status" value="1"/>
</dbReference>
<keyword evidence="2" id="KW-0722">Serine protease inhibitor</keyword>
<keyword evidence="6" id="KW-1185">Reference proteome</keyword>
<dbReference type="InterPro" id="IPR050098">
    <property type="entry name" value="TFPI/VKTCI-like"/>
</dbReference>
<dbReference type="OrthoDB" id="4473401at2759"/>
<dbReference type="Pfam" id="PF00014">
    <property type="entry name" value="Kunitz_BPTI"/>
    <property type="match status" value="1"/>
</dbReference>